<dbReference type="eggNOG" id="ENOG502ZZS3">
    <property type="taxonomic scope" value="Bacteria"/>
</dbReference>
<dbReference type="EMBL" id="BBPI01000069">
    <property type="protein sequence ID" value="GAM01851.1"/>
    <property type="molecule type" value="Genomic_DNA"/>
</dbReference>
<dbReference type="RefSeq" id="WP_157013713.1">
    <property type="nucleotide sequence ID" value="NZ_BBPI01000069.1"/>
</dbReference>
<accession>A0A0A1WA39</accession>
<dbReference type="Proteomes" id="UP000032305">
    <property type="component" value="Unassembled WGS sequence"/>
</dbReference>
<gene>
    <name evidence="2" type="ORF">SP5_069_00950</name>
</gene>
<keyword evidence="1" id="KW-0472">Membrane</keyword>
<keyword evidence="1" id="KW-0812">Transmembrane</keyword>
<proteinExistence type="predicted"/>
<name>A0A0A1WA39_9SPHN</name>
<protein>
    <submittedName>
        <fullName evidence="2">Uncharacterized protein</fullName>
    </submittedName>
</protein>
<comment type="caution">
    <text evidence="2">The sequence shown here is derived from an EMBL/GenBank/DDBJ whole genome shotgun (WGS) entry which is preliminary data.</text>
</comment>
<evidence type="ECO:0000313" key="2">
    <source>
        <dbReference type="EMBL" id="GAM01851.1"/>
    </source>
</evidence>
<keyword evidence="3" id="KW-1185">Reference proteome</keyword>
<keyword evidence="1" id="KW-1133">Transmembrane helix</keyword>
<evidence type="ECO:0000313" key="3">
    <source>
        <dbReference type="Proteomes" id="UP000032305"/>
    </source>
</evidence>
<feature type="transmembrane region" description="Helical" evidence="1">
    <location>
        <begin position="53"/>
        <end position="75"/>
    </location>
</feature>
<reference evidence="2 3" key="1">
    <citation type="submission" date="2014-11" db="EMBL/GenBank/DDBJ databases">
        <title>Whole genome shotgun sequence of Sphingomonas parapaucimobilis NBRC 15100.</title>
        <authorList>
            <person name="Katano-Makiyama Y."/>
            <person name="Hosoyama A."/>
            <person name="Hashimoto M."/>
            <person name="Hosoyama Y."/>
            <person name="Noguchi M."/>
            <person name="Numata M."/>
            <person name="Tsuchikane K."/>
            <person name="Hirakata S."/>
            <person name="Uohara A."/>
            <person name="Shimodaira J."/>
            <person name="Ohji S."/>
            <person name="Ichikawa N."/>
            <person name="Kimura A."/>
            <person name="Yamazoe A."/>
            <person name="Fujita N."/>
        </authorList>
    </citation>
    <scope>NUCLEOTIDE SEQUENCE [LARGE SCALE GENOMIC DNA]</scope>
    <source>
        <strain evidence="2 3">NBRC 15100</strain>
    </source>
</reference>
<sequence length="141" mass="15240">MADYVSFNSVGDFEAKVREAVSRKEDIRIKTSRNTSEALAVIKRILEENGLRFRVYTSMRSGAATAATAGGVALLSEAIPIATAVALTPVMVVLGTVGVGAAVGIAAHRIATRNPDYEVVKYPLKKELWLRYKTRIDVSEA</sequence>
<organism evidence="2 3">
    <name type="scientific">Sphingomonas parapaucimobilis NBRC 15100</name>
    <dbReference type="NCBI Taxonomy" id="1219049"/>
    <lineage>
        <taxon>Bacteria</taxon>
        <taxon>Pseudomonadati</taxon>
        <taxon>Pseudomonadota</taxon>
        <taxon>Alphaproteobacteria</taxon>
        <taxon>Sphingomonadales</taxon>
        <taxon>Sphingomonadaceae</taxon>
        <taxon>Sphingomonas</taxon>
    </lineage>
</organism>
<evidence type="ECO:0000256" key="1">
    <source>
        <dbReference type="SAM" id="Phobius"/>
    </source>
</evidence>
<feature type="transmembrane region" description="Helical" evidence="1">
    <location>
        <begin position="81"/>
        <end position="107"/>
    </location>
</feature>
<dbReference type="AlphaFoldDB" id="A0A0A1WA39"/>